<dbReference type="CDD" id="cd13437">
    <property type="entry name" value="SPFH_alloslipin"/>
    <property type="match status" value="1"/>
</dbReference>
<dbReference type="GO" id="GO:0005886">
    <property type="term" value="C:plasma membrane"/>
    <property type="evidence" value="ECO:0007669"/>
    <property type="project" value="InterPro"/>
</dbReference>
<dbReference type="InterPro" id="IPR001107">
    <property type="entry name" value="Band_7"/>
</dbReference>
<comment type="caution">
    <text evidence="3">The sequence shown here is derived from an EMBL/GenBank/DDBJ whole genome shotgun (WGS) entry which is preliminary data.</text>
</comment>
<dbReference type="InterPro" id="IPR043202">
    <property type="entry name" value="Band-7_stomatin-like"/>
</dbReference>
<sequence>MAHSDPLQKNSLDLLNKNLPGTSIHPDHISIKTQPNAPILTFNPPKFAVEHPVSSDSFYEAFMNSLGNVIGIFGQIPCCILCPNPFKTVGQGNIGLISRFGKYYKTTDPGLSYVNVITESIKTVDVKLRVSVIDHIPIVTKDNVNIVIDSVLYWHVLDPYLATYGVGNIDLALLERTQTILRSVLGRKTLQDLIENRETISEDIIQHIDAPSSDWGIKAESILIKDIKFSQELQVALSSAATQKRIGQSRVIAAQAEVDSAKLMREAADILNTPAAMQIRYLDTLNSMSKHSGTKVIFVPMSESGGVNANKADPSSSKSKDLLQIKNSNPSYELNSSIKDSVIFESLANTQ</sequence>
<dbReference type="InterPro" id="IPR036013">
    <property type="entry name" value="Band_7/SPFH_dom_sf"/>
</dbReference>
<dbReference type="STRING" id="133385.A0A2T9YSB0"/>
<evidence type="ECO:0000256" key="1">
    <source>
        <dbReference type="ARBA" id="ARBA00008164"/>
    </source>
</evidence>
<dbReference type="OrthoDB" id="2105077at2759"/>
<keyword evidence="4" id="KW-1185">Reference proteome</keyword>
<comment type="similarity">
    <text evidence="1">Belongs to the band 7/mec-2 family.</text>
</comment>
<reference evidence="3 4" key="1">
    <citation type="journal article" date="2018" name="MBio">
        <title>Comparative Genomics Reveals the Core Gene Toolbox for the Fungus-Insect Symbiosis.</title>
        <authorList>
            <person name="Wang Y."/>
            <person name="Stata M."/>
            <person name="Wang W."/>
            <person name="Stajich J.E."/>
            <person name="White M.M."/>
            <person name="Moncalvo J.M."/>
        </authorList>
    </citation>
    <scope>NUCLEOTIDE SEQUENCE [LARGE SCALE GENOMIC DNA]</scope>
    <source>
        <strain evidence="3 4">SWE-8-4</strain>
    </source>
</reference>
<dbReference type="SUPFAM" id="SSF117892">
    <property type="entry name" value="Band 7/SPFH domain"/>
    <property type="match status" value="1"/>
</dbReference>
<dbReference type="AlphaFoldDB" id="A0A2T9YSB0"/>
<dbReference type="Gene3D" id="3.30.479.30">
    <property type="entry name" value="Band 7 domain"/>
    <property type="match status" value="1"/>
</dbReference>
<evidence type="ECO:0000313" key="3">
    <source>
        <dbReference type="EMBL" id="PVU95196.1"/>
    </source>
</evidence>
<organism evidence="3 4">
    <name type="scientific">Smittium simulii</name>
    <dbReference type="NCBI Taxonomy" id="133385"/>
    <lineage>
        <taxon>Eukaryota</taxon>
        <taxon>Fungi</taxon>
        <taxon>Fungi incertae sedis</taxon>
        <taxon>Zoopagomycota</taxon>
        <taxon>Kickxellomycotina</taxon>
        <taxon>Harpellomycetes</taxon>
        <taxon>Harpellales</taxon>
        <taxon>Legeriomycetaceae</taxon>
        <taxon>Smittium</taxon>
    </lineage>
</organism>
<evidence type="ECO:0000259" key="2">
    <source>
        <dbReference type="SMART" id="SM00244"/>
    </source>
</evidence>
<gene>
    <name evidence="3" type="ORF">BB561_001975</name>
</gene>
<protein>
    <recommendedName>
        <fullName evidence="2">Band 7 domain-containing protein</fullName>
    </recommendedName>
</protein>
<dbReference type="Gene3D" id="6.10.250.2090">
    <property type="match status" value="1"/>
</dbReference>
<dbReference type="GO" id="GO:0098552">
    <property type="term" value="C:side of membrane"/>
    <property type="evidence" value="ECO:0007669"/>
    <property type="project" value="UniProtKB-ARBA"/>
</dbReference>
<dbReference type="Proteomes" id="UP000245383">
    <property type="component" value="Unassembled WGS sequence"/>
</dbReference>
<dbReference type="Pfam" id="PF01145">
    <property type="entry name" value="Band_7"/>
    <property type="match status" value="1"/>
</dbReference>
<dbReference type="EMBL" id="MBFR01000062">
    <property type="protein sequence ID" value="PVU95196.1"/>
    <property type="molecule type" value="Genomic_DNA"/>
</dbReference>
<dbReference type="InterPro" id="IPR001972">
    <property type="entry name" value="Stomatin_HflK_fam"/>
</dbReference>
<feature type="domain" description="Band 7" evidence="2">
    <location>
        <begin position="84"/>
        <end position="241"/>
    </location>
</feature>
<proteinExistence type="inferred from homology"/>
<dbReference type="PRINTS" id="PR00721">
    <property type="entry name" value="STOMATIN"/>
</dbReference>
<dbReference type="PANTHER" id="PTHR10264:SF19">
    <property type="entry name" value="AT06885P-RELATED"/>
    <property type="match status" value="1"/>
</dbReference>
<name>A0A2T9YSB0_9FUNG</name>
<dbReference type="SMART" id="SM00244">
    <property type="entry name" value="PHB"/>
    <property type="match status" value="1"/>
</dbReference>
<accession>A0A2T9YSB0</accession>
<dbReference type="FunFam" id="3.30.479.30:FF:000004">
    <property type="entry name" value="Putative membrane protease family, stomatin"/>
    <property type="match status" value="1"/>
</dbReference>
<evidence type="ECO:0000313" key="4">
    <source>
        <dbReference type="Proteomes" id="UP000245383"/>
    </source>
</evidence>
<dbReference type="PANTHER" id="PTHR10264">
    <property type="entry name" value="BAND 7 PROTEIN-RELATED"/>
    <property type="match status" value="1"/>
</dbReference>